<dbReference type="OrthoDB" id="9801163at2"/>
<keyword evidence="3" id="KW-1185">Reference proteome</keyword>
<proteinExistence type="predicted"/>
<sequence length="304" mass="33621">MKKSLMLSALAAAVLAGCGNNEDAGGNGESKGSIEVGGKNFTEQFILAKITSIYLEEQGYDVTENTNMGSEVLRQALENEQVDLYWEYTGTGLVNYLNEDPVASSDEAYDLVKELDEENGIIWLDAAEVNNTYTLMMREENADELGISSLSDLADYVNNNPGELEFASNAEFASRADGLAGVQDTYDFEFGSNQVVRMDSGLTYQALDEEQVDVAMGFATDSRIKGFDLLALEDDEGFFPAYNAAPTVRESILENHPELEDTLQALSEKLDTETMTELNYQVDMEQRSETEVSREWLEENGLID</sequence>
<dbReference type="InterPro" id="IPR007210">
    <property type="entry name" value="ABC_Gly_betaine_transp_sub-bd"/>
</dbReference>
<dbReference type="Pfam" id="PF04069">
    <property type="entry name" value="OpuAC"/>
    <property type="match status" value="1"/>
</dbReference>
<protein>
    <submittedName>
        <fullName evidence="2">Osmoprotectant transport system substrate-binding protein</fullName>
    </submittedName>
</protein>
<reference evidence="3" key="1">
    <citation type="submission" date="2016-10" db="EMBL/GenBank/DDBJ databases">
        <authorList>
            <person name="Varghese N."/>
            <person name="Submissions S."/>
        </authorList>
    </citation>
    <scope>NUCLEOTIDE SEQUENCE [LARGE SCALE GENOMIC DNA]</scope>
    <source>
        <strain evidence="3">S9</strain>
    </source>
</reference>
<feature type="domain" description="ABC-type glycine betaine transport system substrate-binding" evidence="1">
    <location>
        <begin position="33"/>
        <end position="299"/>
    </location>
</feature>
<dbReference type="SUPFAM" id="SSF53850">
    <property type="entry name" value="Periplasmic binding protein-like II"/>
    <property type="match status" value="1"/>
</dbReference>
<dbReference type="GO" id="GO:0043190">
    <property type="term" value="C:ATP-binding cassette (ABC) transporter complex"/>
    <property type="evidence" value="ECO:0007669"/>
    <property type="project" value="InterPro"/>
</dbReference>
<dbReference type="RefSeq" id="WP_093048938.1">
    <property type="nucleotide sequence ID" value="NZ_FOGT01000004.1"/>
</dbReference>
<accession>A0A1H9SD74</accession>
<dbReference type="Gene3D" id="3.40.190.120">
    <property type="entry name" value="Osmoprotection protein (prox), domain 2"/>
    <property type="match status" value="1"/>
</dbReference>
<evidence type="ECO:0000313" key="2">
    <source>
        <dbReference type="EMBL" id="SER82970.1"/>
    </source>
</evidence>
<evidence type="ECO:0000259" key="1">
    <source>
        <dbReference type="Pfam" id="PF04069"/>
    </source>
</evidence>
<dbReference type="AlphaFoldDB" id="A0A1H9SD74"/>
<dbReference type="Proteomes" id="UP000198571">
    <property type="component" value="Unassembled WGS sequence"/>
</dbReference>
<dbReference type="Gene3D" id="3.40.190.10">
    <property type="entry name" value="Periplasmic binding protein-like II"/>
    <property type="match status" value="1"/>
</dbReference>
<evidence type="ECO:0000313" key="3">
    <source>
        <dbReference type="Proteomes" id="UP000198571"/>
    </source>
</evidence>
<gene>
    <name evidence="2" type="ORF">SAMN05518684_104160</name>
</gene>
<dbReference type="GO" id="GO:0022857">
    <property type="term" value="F:transmembrane transporter activity"/>
    <property type="evidence" value="ECO:0007669"/>
    <property type="project" value="InterPro"/>
</dbReference>
<dbReference type="STRING" id="1601833.SAMN05518684_104160"/>
<organism evidence="2 3">
    <name type="scientific">Salipaludibacillus aurantiacus</name>
    <dbReference type="NCBI Taxonomy" id="1601833"/>
    <lineage>
        <taxon>Bacteria</taxon>
        <taxon>Bacillati</taxon>
        <taxon>Bacillota</taxon>
        <taxon>Bacilli</taxon>
        <taxon>Bacillales</taxon>
        <taxon>Bacillaceae</taxon>
    </lineage>
</organism>
<dbReference type="CDD" id="cd13611">
    <property type="entry name" value="PBP2_YehZ"/>
    <property type="match status" value="1"/>
</dbReference>
<dbReference type="EMBL" id="FOGT01000004">
    <property type="protein sequence ID" value="SER82970.1"/>
    <property type="molecule type" value="Genomic_DNA"/>
</dbReference>
<dbReference type="PROSITE" id="PS51257">
    <property type="entry name" value="PROKAR_LIPOPROTEIN"/>
    <property type="match status" value="1"/>
</dbReference>
<name>A0A1H9SD74_9BACI</name>